<dbReference type="InParanoid" id="A0A3N1HR03"/>
<dbReference type="AlphaFoldDB" id="A0A3N1HR03"/>
<name>A0A3N1HR03_9ACTN</name>
<accession>A0A3N1HR03</accession>
<dbReference type="Proteomes" id="UP000276232">
    <property type="component" value="Unassembled WGS sequence"/>
</dbReference>
<proteinExistence type="predicted"/>
<comment type="caution">
    <text evidence="1">The sequence shown here is derived from an EMBL/GenBank/DDBJ whole genome shotgun (WGS) entry which is preliminary data.</text>
</comment>
<keyword evidence="2" id="KW-1185">Reference proteome</keyword>
<dbReference type="RefSeq" id="WP_123379101.1">
    <property type="nucleotide sequence ID" value="NZ_RJKN01000002.1"/>
</dbReference>
<protein>
    <submittedName>
        <fullName evidence="1">Uncharacterized protein</fullName>
    </submittedName>
</protein>
<evidence type="ECO:0000313" key="2">
    <source>
        <dbReference type="Proteomes" id="UP000276232"/>
    </source>
</evidence>
<reference evidence="1 2" key="1">
    <citation type="journal article" date="2015" name="Stand. Genomic Sci.">
        <title>Genomic Encyclopedia of Bacterial and Archaeal Type Strains, Phase III: the genomes of soil and plant-associated and newly described type strains.</title>
        <authorList>
            <person name="Whitman W.B."/>
            <person name="Woyke T."/>
            <person name="Klenk H.P."/>
            <person name="Zhou Y."/>
            <person name="Lilburn T.G."/>
            <person name="Beck B.J."/>
            <person name="De Vos P."/>
            <person name="Vandamme P."/>
            <person name="Eisen J.A."/>
            <person name="Garrity G."/>
            <person name="Hugenholtz P."/>
            <person name="Kyrpides N.C."/>
        </authorList>
    </citation>
    <scope>NUCLEOTIDE SEQUENCE [LARGE SCALE GENOMIC DNA]</scope>
    <source>
        <strain evidence="1 2">CECT 7306</strain>
    </source>
</reference>
<dbReference type="OrthoDB" id="5244255at2"/>
<organism evidence="1 2">
    <name type="scientific">Pseudokineococcus lusitanus</name>
    <dbReference type="NCBI Taxonomy" id="763993"/>
    <lineage>
        <taxon>Bacteria</taxon>
        <taxon>Bacillati</taxon>
        <taxon>Actinomycetota</taxon>
        <taxon>Actinomycetes</taxon>
        <taxon>Kineosporiales</taxon>
        <taxon>Kineosporiaceae</taxon>
        <taxon>Pseudokineococcus</taxon>
    </lineage>
</organism>
<gene>
    <name evidence="1" type="ORF">EDC03_1009</name>
</gene>
<evidence type="ECO:0000313" key="1">
    <source>
        <dbReference type="EMBL" id="ROP44879.1"/>
    </source>
</evidence>
<sequence>MTTAPLPPELPAPADVRGVLEGLLGRTVVTAPGTAVTGDDPAGTVAVYRRGRTPVGVLALDLTASALLGAALGLVPRGGAEAAVEDGVLPPALAENVAELCNVLAPLVAVLVDADGRRSHGRLAEVHGSGEECPADVADALRRPGGRLDLVLDVAGYGRGGLSLLLVEG</sequence>
<dbReference type="EMBL" id="RJKN01000002">
    <property type="protein sequence ID" value="ROP44879.1"/>
    <property type="molecule type" value="Genomic_DNA"/>
</dbReference>